<gene>
    <name evidence="2" type="ORF">MACJ_000462</name>
</gene>
<name>A0A976QQH1_THEOR</name>
<dbReference type="AlphaFoldDB" id="A0A976QQH1"/>
<dbReference type="OrthoDB" id="363962at2759"/>
<feature type="transmembrane region" description="Helical" evidence="1">
    <location>
        <begin position="331"/>
        <end position="355"/>
    </location>
</feature>
<dbReference type="EMBL" id="CP056065">
    <property type="protein sequence ID" value="UKJ88020.2"/>
    <property type="molecule type" value="Genomic_DNA"/>
</dbReference>
<evidence type="ECO:0000256" key="1">
    <source>
        <dbReference type="SAM" id="Phobius"/>
    </source>
</evidence>
<feature type="transmembrane region" description="Helical" evidence="1">
    <location>
        <begin position="225"/>
        <end position="245"/>
    </location>
</feature>
<keyword evidence="1" id="KW-1133">Transmembrane helix</keyword>
<organism evidence="2 3">
    <name type="scientific">Theileria orientalis</name>
    <dbReference type="NCBI Taxonomy" id="68886"/>
    <lineage>
        <taxon>Eukaryota</taxon>
        <taxon>Sar</taxon>
        <taxon>Alveolata</taxon>
        <taxon>Apicomplexa</taxon>
        <taxon>Aconoidasida</taxon>
        <taxon>Piroplasmida</taxon>
        <taxon>Theileriidae</taxon>
        <taxon>Theileria</taxon>
    </lineage>
</organism>
<protein>
    <submittedName>
        <fullName evidence="2">Uncharacterized protein</fullName>
    </submittedName>
</protein>
<reference evidence="2" key="1">
    <citation type="submission" date="2022-07" db="EMBL/GenBank/DDBJ databases">
        <title>Evaluation of T. orientalis genome assembly methods using nanopore sequencing and analysis of variation between genomes.</title>
        <authorList>
            <person name="Yam J."/>
            <person name="Micallef M.L."/>
            <person name="Liu M."/>
            <person name="Djordjevic S.P."/>
            <person name="Bogema D.R."/>
            <person name="Jenkins C."/>
        </authorList>
    </citation>
    <scope>NUCLEOTIDE SEQUENCE</scope>
    <source>
        <strain evidence="2">Fish Creek</strain>
    </source>
</reference>
<keyword evidence="1" id="KW-0472">Membrane</keyword>
<feature type="transmembrane region" description="Helical" evidence="1">
    <location>
        <begin position="385"/>
        <end position="406"/>
    </location>
</feature>
<dbReference type="Proteomes" id="UP000244803">
    <property type="component" value="Chromosome 1"/>
</dbReference>
<accession>A0A976QQH1</accession>
<feature type="transmembrane region" description="Helical" evidence="1">
    <location>
        <begin position="168"/>
        <end position="188"/>
    </location>
</feature>
<sequence length="448" mass="52266">MSLKRFMVKRIDIENIKSGSKMREMYHYPSPGKLAESSILINSNDFARNLSGEIEPNGINTGLTENQLGNKGSHGRIEFNNCPDHDCHQKCNDHESPDDMEVIIQSDNGYHKDGCVFSSNEFKAFSNSFPFSSYTSSDYPFTNYTSIEDNEAPFSTERELCAKNLTTYLNLVLMLLSLVAPLFLHMYYQFELYHSIMAIKSSSILLMKAHVNKSVLEKLTEFENFFFLGVSIYVTIQLVGSIITYSRYDLHLKRLYKVSLKNSKDDLVNNHKDDALKRLSTYFKTLSIDENVTKIIGRNLVESFSDVSNRFNSCNMRWIWERIRAYKFRAYGFKIWVSFAFNVSISILVSLFVYFKRFKLWYSMPVDNFKNVSNLYWNVALNYEGFVWTTFIFAINLLSWTLLLLLNRNFPMFIDETQCFLKDVMDSFNQQVSGSIWDREVSFLIRNI</sequence>
<evidence type="ECO:0000313" key="2">
    <source>
        <dbReference type="EMBL" id="UKJ88020.2"/>
    </source>
</evidence>
<evidence type="ECO:0000313" key="3">
    <source>
        <dbReference type="Proteomes" id="UP000244803"/>
    </source>
</evidence>
<proteinExistence type="predicted"/>
<keyword evidence="1" id="KW-0812">Transmembrane</keyword>